<protein>
    <submittedName>
        <fullName evidence="1">Uncharacterized protein</fullName>
    </submittedName>
</protein>
<dbReference type="STRING" id="1227493.C483_19485"/>
<dbReference type="Proteomes" id="UP000011519">
    <property type="component" value="Unassembled WGS sequence"/>
</dbReference>
<keyword evidence="2" id="KW-1185">Reference proteome</keyword>
<gene>
    <name evidence="1" type="ORF">C483_19485</name>
</gene>
<proteinExistence type="predicted"/>
<dbReference type="AlphaFoldDB" id="L9ZJF9"/>
<comment type="caution">
    <text evidence="1">The sequence shown here is derived from an EMBL/GenBank/DDBJ whole genome shotgun (WGS) entry which is preliminary data.</text>
</comment>
<evidence type="ECO:0000313" key="1">
    <source>
        <dbReference type="EMBL" id="ELY86625.1"/>
    </source>
</evidence>
<sequence>MMQPREVDPTDGRVLERNYDYAQRNVRLLAMWYECDVERVLELLAEHGIELSRNDRLEFGSYYRSVRRASNVTESRAK</sequence>
<dbReference type="EMBL" id="AOIM01000043">
    <property type="protein sequence ID" value="ELY86625.1"/>
    <property type="molecule type" value="Genomic_DNA"/>
</dbReference>
<evidence type="ECO:0000313" key="2">
    <source>
        <dbReference type="Proteomes" id="UP000011519"/>
    </source>
</evidence>
<dbReference type="PATRIC" id="fig|1227493.4.peg.3919"/>
<organism evidence="1 2">
    <name type="scientific">Natrialba hulunbeirensis JCM 10989</name>
    <dbReference type="NCBI Taxonomy" id="1227493"/>
    <lineage>
        <taxon>Archaea</taxon>
        <taxon>Methanobacteriati</taxon>
        <taxon>Methanobacteriota</taxon>
        <taxon>Stenosarchaea group</taxon>
        <taxon>Halobacteria</taxon>
        <taxon>Halobacteriales</taxon>
        <taxon>Natrialbaceae</taxon>
        <taxon>Natrialba</taxon>
    </lineage>
</organism>
<accession>L9ZJF9</accession>
<name>L9ZJF9_9EURY</name>
<reference evidence="1 2" key="1">
    <citation type="journal article" date="2014" name="PLoS Genet.">
        <title>Phylogenetically driven sequencing of extremely halophilic archaea reveals strategies for static and dynamic osmo-response.</title>
        <authorList>
            <person name="Becker E.A."/>
            <person name="Seitzer P.M."/>
            <person name="Tritt A."/>
            <person name="Larsen D."/>
            <person name="Krusor M."/>
            <person name="Yao A.I."/>
            <person name="Wu D."/>
            <person name="Madern D."/>
            <person name="Eisen J.A."/>
            <person name="Darling A.E."/>
            <person name="Facciotti M.T."/>
        </authorList>
    </citation>
    <scope>NUCLEOTIDE SEQUENCE [LARGE SCALE GENOMIC DNA]</scope>
    <source>
        <strain evidence="1 2">JCM 10989</strain>
    </source>
</reference>